<dbReference type="Gene3D" id="3.90.1520.10">
    <property type="entry name" value="H-NOX domain"/>
    <property type="match status" value="1"/>
</dbReference>
<dbReference type="InterPro" id="IPR038158">
    <property type="entry name" value="H-NOX_domain_sf"/>
</dbReference>
<sequence>MHGLINRSIQGFLRDTYGPATWGLVAHEARLGFDSFEPMLSYAPELTHAVIAAAAKVLNRPKDGLLEDLGTYLVSHPNTEAVRRLLRFGGVTFVDFLHSLEDLPERARLALPDLDLPGLQLAGLGDGEYRLMVSAPFPGMGAVMVGLLRAMADDYGALVLLDRSGDAAGADLVLIQLLDHRHSSGRHFDLVGQGLA</sequence>
<accession>A0A6M0QW02</accession>
<reference evidence="2 3" key="1">
    <citation type="submission" date="2020-02" db="EMBL/GenBank/DDBJ databases">
        <authorList>
            <person name="Chen W.-M."/>
        </authorList>
    </citation>
    <scope>NUCLEOTIDE SEQUENCE [LARGE SCALE GENOMIC DNA]</scope>
    <source>
        <strain evidence="2 3">KMS-5</strain>
    </source>
</reference>
<dbReference type="RefSeq" id="WP_164627186.1">
    <property type="nucleotide sequence ID" value="NZ_JAAIVJ010000010.1"/>
</dbReference>
<dbReference type="PANTHER" id="PTHR45655">
    <property type="entry name" value="GUANYLATE CYCLASE SOLUBLE SUBUNIT BETA-2"/>
    <property type="match status" value="1"/>
</dbReference>
<proteinExistence type="predicted"/>
<dbReference type="InterPro" id="IPR011644">
    <property type="entry name" value="Heme_NO-bd"/>
</dbReference>
<dbReference type="AlphaFoldDB" id="A0A6M0QW02"/>
<protein>
    <submittedName>
        <fullName evidence="2">Heme NO-binding protein</fullName>
    </submittedName>
</protein>
<dbReference type="EMBL" id="JAAIVJ010000010">
    <property type="protein sequence ID" value="NEY91605.1"/>
    <property type="molecule type" value="Genomic_DNA"/>
</dbReference>
<dbReference type="Pfam" id="PF07700">
    <property type="entry name" value="HNOB"/>
    <property type="match status" value="1"/>
</dbReference>
<keyword evidence="3" id="KW-1185">Reference proteome</keyword>
<dbReference type="SUPFAM" id="SSF111126">
    <property type="entry name" value="Ligand-binding domain in the NO signalling and Golgi transport"/>
    <property type="match status" value="1"/>
</dbReference>
<dbReference type="Proteomes" id="UP000477782">
    <property type="component" value="Unassembled WGS sequence"/>
</dbReference>
<name>A0A6M0QW02_9RHOB</name>
<evidence type="ECO:0000259" key="1">
    <source>
        <dbReference type="Pfam" id="PF07700"/>
    </source>
</evidence>
<evidence type="ECO:0000313" key="2">
    <source>
        <dbReference type="EMBL" id="NEY91605.1"/>
    </source>
</evidence>
<dbReference type="GO" id="GO:0020037">
    <property type="term" value="F:heme binding"/>
    <property type="evidence" value="ECO:0007669"/>
    <property type="project" value="InterPro"/>
</dbReference>
<organism evidence="2 3">
    <name type="scientific">Tabrizicola oligotrophica</name>
    <dbReference type="NCBI Taxonomy" id="2710650"/>
    <lineage>
        <taxon>Bacteria</taxon>
        <taxon>Pseudomonadati</taxon>
        <taxon>Pseudomonadota</taxon>
        <taxon>Alphaproteobacteria</taxon>
        <taxon>Rhodobacterales</taxon>
        <taxon>Paracoccaceae</taxon>
        <taxon>Tabrizicola</taxon>
    </lineage>
</organism>
<comment type="caution">
    <text evidence="2">The sequence shown here is derived from an EMBL/GenBank/DDBJ whole genome shotgun (WGS) entry which is preliminary data.</text>
</comment>
<dbReference type="PANTHER" id="PTHR45655:SF13">
    <property type="entry name" value="SOLUBLE GUANYLATE CYCLASE GCY-32-RELATED"/>
    <property type="match status" value="1"/>
</dbReference>
<evidence type="ECO:0000313" key="3">
    <source>
        <dbReference type="Proteomes" id="UP000477782"/>
    </source>
</evidence>
<gene>
    <name evidence="2" type="ORF">G4Z14_14995</name>
</gene>
<dbReference type="InterPro" id="IPR024096">
    <property type="entry name" value="NO_sig/Golgi_transp_ligand-bd"/>
</dbReference>
<feature type="domain" description="Heme NO-binding" evidence="1">
    <location>
        <begin position="2"/>
        <end position="156"/>
    </location>
</feature>